<protein>
    <submittedName>
        <fullName evidence="1">Uncharacterized protein</fullName>
    </submittedName>
</protein>
<dbReference type="KEGG" id="ptm:GSPATT00033215001"/>
<reference evidence="1 2" key="1">
    <citation type="journal article" date="2006" name="Nature">
        <title>Global trends of whole-genome duplications revealed by the ciliate Paramecium tetraurelia.</title>
        <authorList>
            <consortium name="Genoscope"/>
            <person name="Aury J.-M."/>
            <person name="Jaillon O."/>
            <person name="Duret L."/>
            <person name="Noel B."/>
            <person name="Jubin C."/>
            <person name="Porcel B.M."/>
            <person name="Segurens B."/>
            <person name="Daubin V."/>
            <person name="Anthouard V."/>
            <person name="Aiach N."/>
            <person name="Arnaiz O."/>
            <person name="Billaut A."/>
            <person name="Beisson J."/>
            <person name="Blanc I."/>
            <person name="Bouhouche K."/>
            <person name="Camara F."/>
            <person name="Duharcourt S."/>
            <person name="Guigo R."/>
            <person name="Gogendeau D."/>
            <person name="Katinka M."/>
            <person name="Keller A.-M."/>
            <person name="Kissmehl R."/>
            <person name="Klotz C."/>
            <person name="Koll F."/>
            <person name="Le Moue A."/>
            <person name="Lepere C."/>
            <person name="Malinsky S."/>
            <person name="Nowacki M."/>
            <person name="Nowak J.K."/>
            <person name="Plattner H."/>
            <person name="Poulain J."/>
            <person name="Ruiz F."/>
            <person name="Serrano V."/>
            <person name="Zagulski M."/>
            <person name="Dessen P."/>
            <person name="Betermier M."/>
            <person name="Weissenbach J."/>
            <person name="Scarpelli C."/>
            <person name="Schachter V."/>
            <person name="Sperling L."/>
            <person name="Meyer E."/>
            <person name="Cohen J."/>
            <person name="Wincker P."/>
        </authorList>
    </citation>
    <scope>NUCLEOTIDE SEQUENCE [LARGE SCALE GENOMIC DNA]</scope>
    <source>
        <strain evidence="1 2">Stock d4-2</strain>
    </source>
</reference>
<evidence type="ECO:0000313" key="1">
    <source>
        <dbReference type="EMBL" id="CAK63362.1"/>
    </source>
</evidence>
<sequence>MIKNLIENAKLTAQKVMTKEQQHKQQQNESFPTFDQLAYKNYNIPRENLWQYSIEDYSNILHQMEDYINRLQRGYDDVCQSFLPMFSKFEMLEKERREWPKNCKKKRIIVKNQNKQ</sequence>
<keyword evidence="2" id="KW-1185">Reference proteome</keyword>
<accession>A0BXU5</accession>
<dbReference type="AlphaFoldDB" id="A0BXU5"/>
<evidence type="ECO:0000313" key="2">
    <source>
        <dbReference type="Proteomes" id="UP000000600"/>
    </source>
</evidence>
<proteinExistence type="predicted"/>
<dbReference type="GeneID" id="5016544"/>
<organism evidence="1 2">
    <name type="scientific">Paramecium tetraurelia</name>
    <dbReference type="NCBI Taxonomy" id="5888"/>
    <lineage>
        <taxon>Eukaryota</taxon>
        <taxon>Sar</taxon>
        <taxon>Alveolata</taxon>
        <taxon>Ciliophora</taxon>
        <taxon>Intramacronucleata</taxon>
        <taxon>Oligohymenophorea</taxon>
        <taxon>Peniculida</taxon>
        <taxon>Parameciidae</taxon>
        <taxon>Paramecium</taxon>
    </lineage>
</organism>
<dbReference type="EMBL" id="CT868025">
    <property type="protein sequence ID" value="CAK63362.1"/>
    <property type="molecule type" value="Genomic_DNA"/>
</dbReference>
<dbReference type="HOGENOM" id="CLU_2101654_0_0_1"/>
<dbReference type="InParanoid" id="A0BXU5"/>
<dbReference type="Proteomes" id="UP000000600">
    <property type="component" value="Unassembled WGS sequence"/>
</dbReference>
<gene>
    <name evidence="1" type="ORF">GSPATT00033215001</name>
</gene>
<name>A0BXU5_PARTE</name>
<dbReference type="RefSeq" id="XP_001430760.1">
    <property type="nucleotide sequence ID" value="XM_001430723.1"/>
</dbReference>